<dbReference type="Proteomes" id="UP001054252">
    <property type="component" value="Unassembled WGS sequence"/>
</dbReference>
<keyword evidence="3" id="KW-1185">Reference proteome</keyword>
<protein>
    <submittedName>
        <fullName evidence="2">Uncharacterized protein</fullName>
    </submittedName>
</protein>
<sequence length="40" mass="4443">MMSTSFPRNKVTLFSTSNHNGESSASAENAQKIDIIWQLT</sequence>
<proteinExistence type="predicted"/>
<dbReference type="AlphaFoldDB" id="A0AAV5MHM9"/>
<gene>
    <name evidence="2" type="ORF">SLEP1_g56148</name>
</gene>
<feature type="region of interest" description="Disordered" evidence="1">
    <location>
        <begin position="1"/>
        <end position="28"/>
    </location>
</feature>
<evidence type="ECO:0000256" key="1">
    <source>
        <dbReference type="SAM" id="MobiDB-lite"/>
    </source>
</evidence>
<organism evidence="2 3">
    <name type="scientific">Rubroshorea leprosula</name>
    <dbReference type="NCBI Taxonomy" id="152421"/>
    <lineage>
        <taxon>Eukaryota</taxon>
        <taxon>Viridiplantae</taxon>
        <taxon>Streptophyta</taxon>
        <taxon>Embryophyta</taxon>
        <taxon>Tracheophyta</taxon>
        <taxon>Spermatophyta</taxon>
        <taxon>Magnoliopsida</taxon>
        <taxon>eudicotyledons</taxon>
        <taxon>Gunneridae</taxon>
        <taxon>Pentapetalae</taxon>
        <taxon>rosids</taxon>
        <taxon>malvids</taxon>
        <taxon>Malvales</taxon>
        <taxon>Dipterocarpaceae</taxon>
        <taxon>Rubroshorea</taxon>
    </lineage>
</organism>
<dbReference type="EMBL" id="BPVZ01000298">
    <property type="protein sequence ID" value="GKV49396.1"/>
    <property type="molecule type" value="Genomic_DNA"/>
</dbReference>
<name>A0AAV5MHM9_9ROSI</name>
<evidence type="ECO:0000313" key="3">
    <source>
        <dbReference type="Proteomes" id="UP001054252"/>
    </source>
</evidence>
<accession>A0AAV5MHM9</accession>
<comment type="caution">
    <text evidence="2">The sequence shown here is derived from an EMBL/GenBank/DDBJ whole genome shotgun (WGS) entry which is preliminary data.</text>
</comment>
<reference evidence="2 3" key="1">
    <citation type="journal article" date="2021" name="Commun. Biol.">
        <title>The genome of Shorea leprosula (Dipterocarpaceae) highlights the ecological relevance of drought in aseasonal tropical rainforests.</title>
        <authorList>
            <person name="Ng K.K.S."/>
            <person name="Kobayashi M.J."/>
            <person name="Fawcett J.A."/>
            <person name="Hatakeyama M."/>
            <person name="Paape T."/>
            <person name="Ng C.H."/>
            <person name="Ang C.C."/>
            <person name="Tnah L.H."/>
            <person name="Lee C.T."/>
            <person name="Nishiyama T."/>
            <person name="Sese J."/>
            <person name="O'Brien M.J."/>
            <person name="Copetti D."/>
            <person name="Mohd Noor M.I."/>
            <person name="Ong R.C."/>
            <person name="Putra M."/>
            <person name="Sireger I.Z."/>
            <person name="Indrioko S."/>
            <person name="Kosugi Y."/>
            <person name="Izuno A."/>
            <person name="Isagi Y."/>
            <person name="Lee S.L."/>
            <person name="Shimizu K.K."/>
        </authorList>
    </citation>
    <scope>NUCLEOTIDE SEQUENCE [LARGE SCALE GENOMIC DNA]</scope>
    <source>
        <strain evidence="2">214</strain>
    </source>
</reference>
<evidence type="ECO:0000313" key="2">
    <source>
        <dbReference type="EMBL" id="GKV49396.1"/>
    </source>
</evidence>